<feature type="region of interest" description="Disordered" evidence="3">
    <location>
        <begin position="1"/>
        <end position="27"/>
    </location>
</feature>
<dbReference type="Proteomes" id="UP000749559">
    <property type="component" value="Unassembled WGS sequence"/>
</dbReference>
<dbReference type="InterPro" id="IPR036065">
    <property type="entry name" value="BolA-like_sf"/>
</dbReference>
<dbReference type="EMBL" id="CAIIXF020000009">
    <property type="protein sequence ID" value="CAH1794209.1"/>
    <property type="molecule type" value="Genomic_DNA"/>
</dbReference>
<evidence type="ECO:0000313" key="5">
    <source>
        <dbReference type="Proteomes" id="UP000749559"/>
    </source>
</evidence>
<dbReference type="OrthoDB" id="4983at2759"/>
<dbReference type="Gene3D" id="3.30.300.90">
    <property type="entry name" value="BolA-like"/>
    <property type="match status" value="1"/>
</dbReference>
<dbReference type="SUPFAM" id="SSF82657">
    <property type="entry name" value="BolA-like"/>
    <property type="match status" value="1"/>
</dbReference>
<dbReference type="Pfam" id="PF01722">
    <property type="entry name" value="BolA"/>
    <property type="match status" value="1"/>
</dbReference>
<dbReference type="InterPro" id="IPR002634">
    <property type="entry name" value="BolA"/>
</dbReference>
<sequence length="142" mass="15958">MNTVLRSAARRAATRVGRPKRRTYAPYTGNRKLNTTEMEHPVETSIRKKLIENFQPVHLDVINESFMHSVPKGSESHFKVIVVSNKFDKVPLIKRHRLVNDVLKEELQSSIHALSIFAKTPAQWSTSQTVSKSPPCQGGAGL</sequence>
<dbReference type="GO" id="GO:0005739">
    <property type="term" value="C:mitochondrion"/>
    <property type="evidence" value="ECO:0007669"/>
    <property type="project" value="TreeGrafter"/>
</dbReference>
<proteinExistence type="inferred from homology"/>
<reference evidence="4" key="1">
    <citation type="submission" date="2022-03" db="EMBL/GenBank/DDBJ databases">
        <authorList>
            <person name="Martin C."/>
        </authorList>
    </citation>
    <scope>NUCLEOTIDE SEQUENCE</scope>
</reference>
<dbReference type="PANTHER" id="PTHR46229">
    <property type="entry name" value="BOLA TRANSCRIPTION REGULATOR"/>
    <property type="match status" value="1"/>
</dbReference>
<evidence type="ECO:0000256" key="2">
    <source>
        <dbReference type="RuleBase" id="RU003860"/>
    </source>
</evidence>
<protein>
    <submittedName>
        <fullName evidence="4">Uncharacterized protein</fullName>
    </submittedName>
</protein>
<feature type="compositionally biased region" description="Basic residues" evidence="3">
    <location>
        <begin position="8"/>
        <end position="23"/>
    </location>
</feature>
<accession>A0A8J1Y625</accession>
<dbReference type="FunFam" id="3.30.300.90:FF:000001">
    <property type="entry name" value="Transcriptional regulator BolA"/>
    <property type="match status" value="1"/>
</dbReference>
<dbReference type="InterPro" id="IPR050961">
    <property type="entry name" value="BolA/IbaG_stress_morph_reg"/>
</dbReference>
<keyword evidence="5" id="KW-1185">Reference proteome</keyword>
<name>A0A8J1Y625_OWEFU</name>
<comment type="caution">
    <text evidence="4">The sequence shown here is derived from an EMBL/GenBank/DDBJ whole genome shotgun (WGS) entry which is preliminary data.</text>
</comment>
<dbReference type="AlphaFoldDB" id="A0A8J1Y625"/>
<evidence type="ECO:0000256" key="3">
    <source>
        <dbReference type="SAM" id="MobiDB-lite"/>
    </source>
</evidence>
<gene>
    <name evidence="4" type="ORF">OFUS_LOCUS18954</name>
</gene>
<organism evidence="4 5">
    <name type="scientific">Owenia fusiformis</name>
    <name type="common">Polychaete worm</name>
    <dbReference type="NCBI Taxonomy" id="6347"/>
    <lineage>
        <taxon>Eukaryota</taxon>
        <taxon>Metazoa</taxon>
        <taxon>Spiralia</taxon>
        <taxon>Lophotrochozoa</taxon>
        <taxon>Annelida</taxon>
        <taxon>Polychaeta</taxon>
        <taxon>Sedentaria</taxon>
        <taxon>Canalipalpata</taxon>
        <taxon>Sabellida</taxon>
        <taxon>Oweniida</taxon>
        <taxon>Oweniidae</taxon>
        <taxon>Owenia</taxon>
    </lineage>
</organism>
<evidence type="ECO:0000256" key="1">
    <source>
        <dbReference type="ARBA" id="ARBA00005578"/>
    </source>
</evidence>
<dbReference type="PANTHER" id="PTHR46229:SF2">
    <property type="entry name" value="BOLA-LIKE PROTEIN 1"/>
    <property type="match status" value="1"/>
</dbReference>
<dbReference type="GO" id="GO:1990229">
    <property type="term" value="C:iron-sulfur cluster assembly complex"/>
    <property type="evidence" value="ECO:0007669"/>
    <property type="project" value="UniProtKB-ARBA"/>
</dbReference>
<evidence type="ECO:0000313" key="4">
    <source>
        <dbReference type="EMBL" id="CAH1794209.1"/>
    </source>
</evidence>
<comment type="similarity">
    <text evidence="1 2">Belongs to the BolA/IbaG family.</text>
</comment>